<evidence type="ECO:0000259" key="1">
    <source>
        <dbReference type="PROSITE" id="PS50943"/>
    </source>
</evidence>
<dbReference type="InterPro" id="IPR001387">
    <property type="entry name" value="Cro/C1-type_HTH"/>
</dbReference>
<dbReference type="Proteomes" id="UP000805614">
    <property type="component" value="Unassembled WGS sequence"/>
</dbReference>
<dbReference type="PROSITE" id="PS50943">
    <property type="entry name" value="HTH_CROC1"/>
    <property type="match status" value="1"/>
</dbReference>
<gene>
    <name evidence="2" type="ORF">HKK74_10775</name>
</gene>
<dbReference type="SUPFAM" id="SSF47413">
    <property type="entry name" value="lambda repressor-like DNA-binding domains"/>
    <property type="match status" value="1"/>
</dbReference>
<dbReference type="Pfam" id="PF13560">
    <property type="entry name" value="HTH_31"/>
    <property type="match status" value="1"/>
</dbReference>
<proteinExistence type="predicted"/>
<accession>A0ABR7LMA2</accession>
<evidence type="ECO:0000313" key="2">
    <source>
        <dbReference type="EMBL" id="MBC6465980.1"/>
    </source>
</evidence>
<dbReference type="InterPro" id="IPR010982">
    <property type="entry name" value="Lambda_DNA-bd_dom_sf"/>
</dbReference>
<dbReference type="EMBL" id="JABVEC010000006">
    <property type="protein sequence ID" value="MBC6465980.1"/>
    <property type="molecule type" value="Genomic_DNA"/>
</dbReference>
<organism evidence="2 3">
    <name type="scientific">Actinomadura alba</name>
    <dbReference type="NCBI Taxonomy" id="406431"/>
    <lineage>
        <taxon>Bacteria</taxon>
        <taxon>Bacillati</taxon>
        <taxon>Actinomycetota</taxon>
        <taxon>Actinomycetes</taxon>
        <taxon>Streptosporangiales</taxon>
        <taxon>Thermomonosporaceae</taxon>
        <taxon>Actinomadura</taxon>
    </lineage>
</organism>
<name>A0ABR7LMA2_9ACTN</name>
<keyword evidence="3" id="KW-1185">Reference proteome</keyword>
<reference evidence="2 3" key="1">
    <citation type="submission" date="2020-06" db="EMBL/GenBank/DDBJ databases">
        <title>Actinomadura xiongansis sp. nov., isolated from soil of Baiyangdian.</title>
        <authorList>
            <person name="Zhang X."/>
        </authorList>
    </citation>
    <scope>NUCLEOTIDE SEQUENCE [LARGE SCALE GENOMIC DNA]</scope>
    <source>
        <strain evidence="2 3">HBUM206468</strain>
    </source>
</reference>
<feature type="domain" description="HTH cro/C1-type" evidence="1">
    <location>
        <begin position="22"/>
        <end position="75"/>
    </location>
</feature>
<sequence length="115" mass="13155">MMPQDQGDFTPDPLIRAFGALLRRYREAAGLSRRQLAEALGCSYQWIEKMETGKKPSIDSAIDLDTFFKIPEKTFQTLAEEIERAGKRFSLRLAFSGTQNSRLDRRRSASSKHSR</sequence>
<dbReference type="CDD" id="cd00093">
    <property type="entry name" value="HTH_XRE"/>
    <property type="match status" value="1"/>
</dbReference>
<dbReference type="SMART" id="SM00530">
    <property type="entry name" value="HTH_XRE"/>
    <property type="match status" value="1"/>
</dbReference>
<evidence type="ECO:0000313" key="3">
    <source>
        <dbReference type="Proteomes" id="UP000805614"/>
    </source>
</evidence>
<dbReference type="Gene3D" id="1.10.260.40">
    <property type="entry name" value="lambda repressor-like DNA-binding domains"/>
    <property type="match status" value="1"/>
</dbReference>
<comment type="caution">
    <text evidence="2">The sequence shown here is derived from an EMBL/GenBank/DDBJ whole genome shotgun (WGS) entry which is preliminary data.</text>
</comment>
<protein>
    <submittedName>
        <fullName evidence="2">Transcriptional regulator</fullName>
    </submittedName>
</protein>